<gene>
    <name evidence="3" type="primary">Cnig_chr_III.g8580</name>
    <name evidence="3" type="ORF">B9Z55_008580</name>
</gene>
<dbReference type="GO" id="GO:0004197">
    <property type="term" value="F:cysteine-type endopeptidase activity"/>
    <property type="evidence" value="ECO:0007669"/>
    <property type="project" value="InterPro"/>
</dbReference>
<reference evidence="4" key="1">
    <citation type="submission" date="2017-10" db="EMBL/GenBank/DDBJ databases">
        <title>Rapid genome shrinkage in a self-fertile nematode reveals novel sperm competition proteins.</title>
        <authorList>
            <person name="Yin D."/>
            <person name="Schwarz E.M."/>
            <person name="Thomas C.G."/>
            <person name="Felde R.L."/>
            <person name="Korf I.F."/>
            <person name="Cutter A.D."/>
            <person name="Schartner C.M."/>
            <person name="Ralston E.J."/>
            <person name="Meyer B.J."/>
            <person name="Haag E.S."/>
        </authorList>
    </citation>
    <scope>NUCLEOTIDE SEQUENCE [LARGE SCALE GENOMIC DNA]</scope>
    <source>
        <strain evidence="4">JU1422</strain>
    </source>
</reference>
<feature type="compositionally biased region" description="Basic residues" evidence="1">
    <location>
        <begin position="216"/>
        <end position="225"/>
    </location>
</feature>
<feature type="domain" description="Peptidase C14 caspase" evidence="2">
    <location>
        <begin position="609"/>
        <end position="671"/>
    </location>
</feature>
<dbReference type="GO" id="GO:0006508">
    <property type="term" value="P:proteolysis"/>
    <property type="evidence" value="ECO:0007669"/>
    <property type="project" value="InterPro"/>
</dbReference>
<dbReference type="Proteomes" id="UP000230233">
    <property type="component" value="Chromosome III"/>
</dbReference>
<keyword evidence="4" id="KW-1185">Reference proteome</keyword>
<sequence>MWITSAQSPNLANKPKLLFLDTVTPFSCRQRTNQNSETAMTVDAAPTILRSRPDNNSNEGSGGSASGQPVELRSNNVPRVKQTHKMKRTQAHKELVQKSQIKNGRFWAMKRLATIETVNPPALLTGWNSECTDASRCTSVAERHEFTSHGGSTDGSQNPRSTCSDQLASRIHVPRRRPGHADKGNCLSTCNDVSNVIGDSTLLPRPLPDDDERRKQAGRSRGKYSQHPRCVRRAWFQNFRRPGSYCKEDRHEASATGEMVGTWRDGRGLPHRHIQQRWDGWDRWSNDPSGGAVANRPAVPKSNNVPRVKQAHQKKRTQAHKELAQRSQLKHGKFSALKRLVNMETVNSRALRTVHAPPNAGKQIPNGQDGRVPPNPPALLTVQVQPNQIPGRILNVQDGRVAASEPTPAAVQSGPNVMGAQRRENRQMPIRTPAAHLPIDSLQGYMFRDEDLVIRTKDIIYQPMTMYPISSNNHPYCLLLCLKTLRDGSTLKGVDENITNIRGLFQKLGFRVGIVIDPTATIPGRILNVQDGRVAASEPTPAAVQSGPNVMGVQRRENRQMPIRTPAAHLPIDSLQGYKFQDKDLVMRTKEIAYQPITMYPISSENRPYCLVLCMKTLRDGSRLEGAEENILNIRGVFGELGFRIFVVLDPTAKQIQTYLAQLGKRNDPSGGAVANRPAVPKSNNVPRVKQTHQKKRTQAHKELDL</sequence>
<evidence type="ECO:0000256" key="1">
    <source>
        <dbReference type="SAM" id="MobiDB-lite"/>
    </source>
</evidence>
<dbReference type="EMBL" id="PDUG01000003">
    <property type="protein sequence ID" value="PIC41016.1"/>
    <property type="molecule type" value="Genomic_DNA"/>
</dbReference>
<evidence type="ECO:0000259" key="2">
    <source>
        <dbReference type="Pfam" id="PF00656"/>
    </source>
</evidence>
<organism evidence="3 4">
    <name type="scientific">Caenorhabditis nigoni</name>
    <dbReference type="NCBI Taxonomy" id="1611254"/>
    <lineage>
        <taxon>Eukaryota</taxon>
        <taxon>Metazoa</taxon>
        <taxon>Ecdysozoa</taxon>
        <taxon>Nematoda</taxon>
        <taxon>Chromadorea</taxon>
        <taxon>Rhabditida</taxon>
        <taxon>Rhabditina</taxon>
        <taxon>Rhabditomorpha</taxon>
        <taxon>Rhabditoidea</taxon>
        <taxon>Rhabditidae</taxon>
        <taxon>Peloderinae</taxon>
        <taxon>Caenorhabditis</taxon>
    </lineage>
</organism>
<comment type="caution">
    <text evidence="3">The sequence shown here is derived from an EMBL/GenBank/DDBJ whole genome shotgun (WGS) entry which is preliminary data.</text>
</comment>
<evidence type="ECO:0000313" key="4">
    <source>
        <dbReference type="Proteomes" id="UP000230233"/>
    </source>
</evidence>
<dbReference type="AlphaFoldDB" id="A0A2G5UP55"/>
<accession>A0A2G5UP55</accession>
<dbReference type="SUPFAM" id="SSF52129">
    <property type="entry name" value="Caspase-like"/>
    <property type="match status" value="2"/>
</dbReference>
<dbReference type="InterPro" id="IPR011600">
    <property type="entry name" value="Pept_C14_caspase"/>
</dbReference>
<name>A0A2G5UP55_9PELO</name>
<feature type="compositionally biased region" description="Polar residues" evidence="1">
    <location>
        <begin position="149"/>
        <end position="167"/>
    </location>
</feature>
<feature type="region of interest" description="Disordered" evidence="1">
    <location>
        <begin position="146"/>
        <end position="185"/>
    </location>
</feature>
<dbReference type="Gene3D" id="3.40.50.1460">
    <property type="match status" value="1"/>
</dbReference>
<feature type="region of interest" description="Disordered" evidence="1">
    <location>
        <begin position="667"/>
        <end position="706"/>
    </location>
</feature>
<protein>
    <recommendedName>
        <fullName evidence="2">Peptidase C14 caspase domain-containing protein</fullName>
    </recommendedName>
</protein>
<proteinExistence type="predicted"/>
<feature type="compositionally biased region" description="Basic residues" evidence="1">
    <location>
        <begin position="81"/>
        <end position="90"/>
    </location>
</feature>
<dbReference type="Pfam" id="PF00656">
    <property type="entry name" value="Peptidase_C14"/>
    <property type="match status" value="1"/>
</dbReference>
<feature type="region of interest" description="Disordered" evidence="1">
    <location>
        <begin position="30"/>
        <end position="93"/>
    </location>
</feature>
<evidence type="ECO:0000313" key="3">
    <source>
        <dbReference type="EMBL" id="PIC41016.1"/>
    </source>
</evidence>
<feature type="compositionally biased region" description="Basic residues" evidence="1">
    <location>
        <begin position="690"/>
        <end position="699"/>
    </location>
</feature>
<dbReference type="InterPro" id="IPR029030">
    <property type="entry name" value="Caspase-like_dom_sf"/>
</dbReference>
<feature type="compositionally biased region" description="Polar residues" evidence="1">
    <location>
        <begin position="30"/>
        <end position="39"/>
    </location>
</feature>
<feature type="region of interest" description="Disordered" evidence="1">
    <location>
        <begin position="198"/>
        <end position="225"/>
    </location>
</feature>